<keyword evidence="4 7" id="KW-1133">Transmembrane helix</keyword>
<organism evidence="9 10">
    <name type="scientific">Dokdonia donghaensis DSW-1</name>
    <dbReference type="NCBI Taxonomy" id="1300343"/>
    <lineage>
        <taxon>Bacteria</taxon>
        <taxon>Pseudomonadati</taxon>
        <taxon>Bacteroidota</taxon>
        <taxon>Flavobacteriia</taxon>
        <taxon>Flavobacteriales</taxon>
        <taxon>Flavobacteriaceae</taxon>
        <taxon>Dokdonia</taxon>
    </lineage>
</organism>
<evidence type="ECO:0000256" key="5">
    <source>
        <dbReference type="ARBA" id="ARBA00023136"/>
    </source>
</evidence>
<dbReference type="Pfam" id="PF01618">
    <property type="entry name" value="MotA_ExbB"/>
    <property type="match status" value="1"/>
</dbReference>
<name>A0A0A2GV51_9FLAO</name>
<evidence type="ECO:0000256" key="4">
    <source>
        <dbReference type="ARBA" id="ARBA00022989"/>
    </source>
</evidence>
<feature type="transmembrane region" description="Helical" evidence="7">
    <location>
        <begin position="47"/>
        <end position="70"/>
    </location>
</feature>
<comment type="subcellular location">
    <subcellularLocation>
        <location evidence="1">Cell membrane</location>
        <topology evidence="1">Multi-pass membrane protein</topology>
    </subcellularLocation>
    <subcellularLocation>
        <location evidence="6">Membrane</location>
        <topology evidence="6">Multi-pass membrane protein</topology>
    </subcellularLocation>
</comment>
<sequence>MSQIIDRINEGGPLFMVPILLVLLAVVVLFILALVGKKRVRNTLELIGHLSLFALMWGLLGSTIGLITAFDAIEGNGNISQPMMAGGLKVALLCTVFGLFCFVISRVAMLVLTIKAQKQETLPVN</sequence>
<evidence type="ECO:0000256" key="2">
    <source>
        <dbReference type="ARBA" id="ARBA00022475"/>
    </source>
</evidence>
<dbReference type="PATRIC" id="fig|1300343.5.peg.2750"/>
<dbReference type="GO" id="GO:0005886">
    <property type="term" value="C:plasma membrane"/>
    <property type="evidence" value="ECO:0007669"/>
    <property type="project" value="UniProtKB-SubCell"/>
</dbReference>
<dbReference type="Proteomes" id="UP000030140">
    <property type="component" value="Unassembled WGS sequence"/>
</dbReference>
<keyword evidence="6" id="KW-0813">Transport</keyword>
<dbReference type="OrthoDB" id="1001678at2"/>
<keyword evidence="6" id="KW-0653">Protein transport</keyword>
<dbReference type="KEGG" id="ddo:I597_2710"/>
<keyword evidence="5 7" id="KW-0472">Membrane</keyword>
<evidence type="ECO:0000256" key="3">
    <source>
        <dbReference type="ARBA" id="ARBA00022692"/>
    </source>
</evidence>
<accession>A0A0A2GV51</accession>
<gene>
    <name evidence="9" type="ORF">NV36_04695</name>
</gene>
<evidence type="ECO:0000313" key="10">
    <source>
        <dbReference type="Proteomes" id="UP000030140"/>
    </source>
</evidence>
<feature type="transmembrane region" description="Helical" evidence="7">
    <location>
        <begin position="15"/>
        <end position="35"/>
    </location>
</feature>
<feature type="transmembrane region" description="Helical" evidence="7">
    <location>
        <begin position="90"/>
        <end position="112"/>
    </location>
</feature>
<dbReference type="AlphaFoldDB" id="A0A0A2GV51"/>
<protein>
    <submittedName>
        <fullName evidence="9">Biopolymer transporter ExbD</fullName>
    </submittedName>
</protein>
<evidence type="ECO:0000256" key="1">
    <source>
        <dbReference type="ARBA" id="ARBA00004651"/>
    </source>
</evidence>
<dbReference type="EMBL" id="JSAQ01000001">
    <property type="protein sequence ID" value="KGO06201.1"/>
    <property type="molecule type" value="Genomic_DNA"/>
</dbReference>
<keyword evidence="3 7" id="KW-0812">Transmembrane</keyword>
<dbReference type="RefSeq" id="WP_035325206.1">
    <property type="nucleotide sequence ID" value="NZ_CP015125.1"/>
</dbReference>
<keyword evidence="2" id="KW-1003">Cell membrane</keyword>
<dbReference type="InterPro" id="IPR002898">
    <property type="entry name" value="MotA_ExbB_proton_chnl"/>
</dbReference>
<evidence type="ECO:0000259" key="8">
    <source>
        <dbReference type="Pfam" id="PF01618"/>
    </source>
</evidence>
<dbReference type="GO" id="GO:0015031">
    <property type="term" value="P:protein transport"/>
    <property type="evidence" value="ECO:0007669"/>
    <property type="project" value="UniProtKB-KW"/>
</dbReference>
<feature type="domain" description="MotA/TolQ/ExbB proton channel" evidence="8">
    <location>
        <begin position="38"/>
        <end position="120"/>
    </location>
</feature>
<comment type="similarity">
    <text evidence="6">Belongs to the exbB/tolQ family.</text>
</comment>
<comment type="caution">
    <text evidence="9">The sequence shown here is derived from an EMBL/GenBank/DDBJ whole genome shotgun (WGS) entry which is preliminary data.</text>
</comment>
<proteinExistence type="inferred from homology"/>
<evidence type="ECO:0000256" key="6">
    <source>
        <dbReference type="RuleBase" id="RU004057"/>
    </source>
</evidence>
<keyword evidence="10" id="KW-1185">Reference proteome</keyword>
<evidence type="ECO:0000313" key="9">
    <source>
        <dbReference type="EMBL" id="KGO06201.1"/>
    </source>
</evidence>
<evidence type="ECO:0000256" key="7">
    <source>
        <dbReference type="SAM" id="Phobius"/>
    </source>
</evidence>
<reference evidence="9 10" key="1">
    <citation type="submission" date="2014-10" db="EMBL/GenBank/DDBJ databases">
        <title>Draft genome sequence of the proteorhodopsin-containing marine bacterium Dokdonia donghaensis.</title>
        <authorList>
            <person name="Gomez-Consarnau L."/>
            <person name="Gonzalez J.M."/>
            <person name="Riedel T."/>
            <person name="Jaenicke S."/>
            <person name="Wagner-Doebler I."/>
            <person name="Fuhrman J.A."/>
        </authorList>
    </citation>
    <scope>NUCLEOTIDE SEQUENCE [LARGE SCALE GENOMIC DNA]</scope>
    <source>
        <strain evidence="9 10">DSW-1</strain>
    </source>
</reference>